<feature type="repeat" description="ANK" evidence="9">
    <location>
        <begin position="2144"/>
        <end position="2176"/>
    </location>
</feature>
<keyword evidence="9" id="KW-0040">ANK repeat</keyword>
<dbReference type="NCBIfam" id="TIGR00378">
    <property type="entry name" value="cax"/>
    <property type="match status" value="1"/>
</dbReference>
<dbReference type="PROSITE" id="PS50088">
    <property type="entry name" value="ANK_REPEAT"/>
    <property type="match status" value="4"/>
</dbReference>
<feature type="signal peptide" evidence="12">
    <location>
        <begin position="1"/>
        <end position="19"/>
    </location>
</feature>
<keyword evidence="8 11" id="KW-0472">Membrane</keyword>
<keyword evidence="5" id="KW-0106">Calcium</keyword>
<dbReference type="InterPro" id="IPR002110">
    <property type="entry name" value="Ankyrin_rpt"/>
</dbReference>
<name>A0A1Q9D5N2_SYMMI</name>
<dbReference type="NCBIfam" id="TIGR00846">
    <property type="entry name" value="caca2"/>
    <property type="match status" value="1"/>
</dbReference>
<feature type="region of interest" description="Disordered" evidence="10">
    <location>
        <begin position="2299"/>
        <end position="2321"/>
    </location>
</feature>
<keyword evidence="3" id="KW-0109">Calcium transport</keyword>
<evidence type="ECO:0000256" key="4">
    <source>
        <dbReference type="ARBA" id="ARBA00022692"/>
    </source>
</evidence>
<dbReference type="GO" id="GO:0015369">
    <property type="term" value="F:calcium:proton antiporter activity"/>
    <property type="evidence" value="ECO:0007669"/>
    <property type="project" value="InterPro"/>
</dbReference>
<comment type="subcellular location">
    <subcellularLocation>
        <location evidence="1">Endomembrane system</location>
        <topology evidence="1">Multi-pass membrane protein</topology>
    </subcellularLocation>
</comment>
<evidence type="ECO:0000256" key="2">
    <source>
        <dbReference type="ARBA" id="ARBA00022448"/>
    </source>
</evidence>
<feature type="transmembrane region" description="Helical" evidence="11">
    <location>
        <begin position="2610"/>
        <end position="2632"/>
    </location>
</feature>
<feature type="repeat" description="ANK" evidence="9">
    <location>
        <begin position="1939"/>
        <end position="1971"/>
    </location>
</feature>
<dbReference type="InterPro" id="IPR044880">
    <property type="entry name" value="NCX_ion-bd_dom_sf"/>
</dbReference>
<dbReference type="SMART" id="SM00248">
    <property type="entry name" value="ANK"/>
    <property type="match status" value="10"/>
</dbReference>
<dbReference type="InterPro" id="IPR018106">
    <property type="entry name" value="CAP_CS_N"/>
</dbReference>
<dbReference type="PANTHER" id="PTHR31503:SF22">
    <property type="entry name" value="VACUOLAR CALCIUM ION TRANSPORTER"/>
    <property type="match status" value="1"/>
</dbReference>
<feature type="domain" description="Sodium/calcium exchanger membrane region" evidence="13">
    <location>
        <begin position="2542"/>
        <end position="2682"/>
    </location>
</feature>
<feature type="transmembrane region" description="Helical" evidence="11">
    <location>
        <begin position="2644"/>
        <end position="2661"/>
    </location>
</feature>
<feature type="transmembrane region" description="Helical" evidence="11">
    <location>
        <begin position="2427"/>
        <end position="2446"/>
    </location>
</feature>
<protein>
    <submittedName>
        <fullName evidence="15">Ca(2+)/H(+) antiporter</fullName>
    </submittedName>
</protein>
<feature type="repeat" description="ANK" evidence="9">
    <location>
        <begin position="694"/>
        <end position="726"/>
    </location>
</feature>
<dbReference type="SUPFAM" id="SSF101278">
    <property type="entry name" value="N-terminal domain of adenylylcyclase associated protein, CAP"/>
    <property type="match status" value="1"/>
</dbReference>
<accession>A0A1Q9D5N2</accession>
<sequence length="2691" mass="294214">MHPFQGSVGFASLFLCLHASECPVGQLCERSEDVGQDGPSLLQQDGRRGRAEELVALPLANPCVLHDTDIECPYRFKDQPLRWVKLTYPKRPFTSIDEVSWEDAEGSPALGKLNTMKLGVHNFALAAKLHPSFRREGKIYGLVTTYKAGHPKHLTGGCCADYLRVWHSSYGDAKYEDINILAAAERALSKKPLVFVAPTHTFFLEEFDGVLHAIICVQYKEKQTDNNFGGVFLDAFIVLNLEDGRTLKKTADGEDYFSIYDSLGTFSSESSETIYKIPFKNVSNKTRNPDNPAFTQQWHLNGVTRFIAGDTAVLAFTTYFLNAAVLLKDPFTHKSADGGGEILQQFGMPGYGESSRTVPGEAAPMTPPHKFGMAADVPGWDGVHNVYPYQKAAPMRFPMYTVAADVLLKMTKVEPHEMLKANGELVVFSDDVGKAAFVSHQWLAKDHPDPDFRQMRTLQSALRHILNSSGSLSLDFVTESVVQTAKPLLMQDFQVHTLYFWYDYFSCPQLQCKGQASEADCLHQASAISSIPAYIGECHFFFALCPVLDCPLQGKVLTARTWSSRGWCRLERAARELSPNSTWILIQSETSIEVVGTVLSFPSDPVGEGHFEIEEDRQKLAPVMRQVLVQKLLQCLRVGDLPGFRRHFNLQTVHLRGLEIEPVTGLVPSCEGDDVLVEFLHQNGLRRVGEADSAGWWPLHYAALAGNAEVLRGLLEKRANVNRRTWKDEPMLGFPFGMSALDLAVFFKHQEATRLLLAQRAQLEGVLWPSALMAANSDNAEGVRLLCAAGARPQARNILGPTSLRCAAGNGAAAALEELLLQGRPGPLELSRALFDATLFRGGSAELVQRLIGLRADIDFQMNLPRDCRPLGRLLFAGKSMQYQFGRTTVLTTLAYHFHGSTPLMQAIRSAQFEGAAALIAAGARLDLCNCRGWTAEDFARGQSVPRFLELGLQGDPCECRRVSSLALGYVEDGSWWMTLFNNNGNWTKGASQEASSANGLSIAWDFRVRLVPKSGAAMTDDVFATDYTRLALERGPNDEKNFSLVEGGGVFITGAAQIGLVVHDASGRFKSWNASQNIYDSFAAFTVGRTFNIMCFDHEKQMLFFKEQEETNQAHYVASLYDPVATRMPFQTLDPKYRGALSSSSRAGFRLRSGDCAEPSASAAATLMHSIPVLPIAAAADTSKCYAAPVPVEPRGITLGLPADAVARLLPEAAKKAWSRDPPATHAARITKRHSPKPEAPGCCAVVPFRVVPTENAAQMAFLGFARFESILKRWRRPAAALTWSPHASEKLLMLACQGFIKRSPQIFAIADASVHYHGEGMRARSQPSRAAAPLMHSGRSSVVWTLAEKVGDLGFLRWWGLAVEPVELLQVRRLLPEAAKKAWPTISGANRRRGRNTTVFRFAPLTSVTEGFCTFHERDPWLSPMASVDFAQFESILKRLEAVAERLEGSPTGAPAGGAAAGGGDDLPPLVLAFDAYLQTKLAPAEAAAKDVGVEDVTEAMQSYVQGLRLLRELLLAAARCKKPQDSDWQVILKPVMELGSTAQKACDTRSDFFQNRKACAESLNVIMLVTSPSPPGHVQSVLETFDFHAMKVMQKKVDKETAWIKAVKESLKELKEWCTENCKLGIIWNATGQAAADYFAATPLGSGGAGAGAMWVGKKIKTEANGKLVVFSDELGRAAFVSHQWLAKDHPDPDFKQMRTLQNALKHILNSAGALSMDFMTEGVVPTAKPLRMQEFQVQTLYVWYDYFSCPQLQCQGQASDETDYLHQAISSIPAYISECHFFLALCPVLDCPLQGKVLTARTWSSRGWCRLERAARELSPNSTWILIQSETSIEVVGAVLSFPSGPVGEGDFEIEEDRQKLAPVMRQILVQKLLHCLRAGDLPGFRRHFNLQTIHLRGLEIESVTGLVPNCEGDDVVVEFLHQNGLRRVGEADSAGWWPLHYAALAGNAAVLRGLLEKRADVNRRTSKDEPMLGFPFGMSALDLAVFFKHHEATRLLLAQRAHLEGVLWPSALMAASSDNAEGVRLLCAAGARPLARNILGPTSLRCAACNGAAAAFEELLVQGRPEKLELSRALFDATLSRGGSAELVQRLIGLRADIDFQMNLPRDWKALGRLLFAGRSMQYQFGRTTVLTTLAYHFHGSTPLMQAIRSAQFEGAAALIAAGARLDLCNCRGWTAADFARGQSVPRFLQLGLQGDPCECRRVASLACIDGYVEAIGQFDTGNLKKLSKLWGEGWGFGRLGPNSAAPVLASRRLPGPSAQMSGKQDKDGYAALQGRKDQELSLAVHRRLPLSASASKKKNARMAEKRKQQWSESEANGWGKEQVTCAKRFLLDSFLNVLLFTVPFGIAAPKLEWSDQAIFALNFLAILPLAKILGGLTEELSDSVGETLGGLLNASFGNAVEMLLSVFALRKGLVSVVQGSLLGSILSNLLLVLGMCFFFGGIKFHKQKYNADGARVQSNLLLLSVLAMVIPSLVGLVTSKQGEGVSLAMSRGAAIILAVLYGLYLVFQLRTHKDYFETEQEDGAEGEEEPMHPGIAALLLLLVTLLVAVCSEGLVDSVEGITREMGISEHFIGVILLPIVGNAAEHLTAVDVAMKNKMDLSLGVALGSSSQIALLVVPFTVCAGWAIEVPMDLNFRPLGTGILLVTVLIVGSVTSDGESNWLEGAMLIAAYIMVGLTFWTMPDNV</sequence>
<dbReference type="Pfam" id="PF12796">
    <property type="entry name" value="Ank_2"/>
    <property type="match status" value="2"/>
</dbReference>
<keyword evidence="2" id="KW-0813">Transport</keyword>
<evidence type="ECO:0000259" key="14">
    <source>
        <dbReference type="Pfam" id="PF21938"/>
    </source>
</evidence>
<dbReference type="GO" id="GO:0003779">
    <property type="term" value="F:actin binding"/>
    <property type="evidence" value="ECO:0007669"/>
    <property type="project" value="InterPro"/>
</dbReference>
<organism evidence="15 16">
    <name type="scientific">Symbiodinium microadriaticum</name>
    <name type="common">Dinoflagellate</name>
    <name type="synonym">Zooxanthella microadriatica</name>
    <dbReference type="NCBI Taxonomy" id="2951"/>
    <lineage>
        <taxon>Eukaryota</taxon>
        <taxon>Sar</taxon>
        <taxon>Alveolata</taxon>
        <taxon>Dinophyceae</taxon>
        <taxon>Suessiales</taxon>
        <taxon>Symbiodiniaceae</taxon>
        <taxon>Symbiodinium</taxon>
    </lineage>
</organism>
<keyword evidence="4 11" id="KW-0812">Transmembrane</keyword>
<evidence type="ECO:0000313" key="16">
    <source>
        <dbReference type="Proteomes" id="UP000186817"/>
    </source>
</evidence>
<dbReference type="Pfam" id="PF01213">
    <property type="entry name" value="CAP_N-CM"/>
    <property type="match status" value="1"/>
</dbReference>
<feature type="chain" id="PRO_5013000199" evidence="12">
    <location>
        <begin position="20"/>
        <end position="2691"/>
    </location>
</feature>
<feature type="transmembrane region" description="Helical" evidence="11">
    <location>
        <begin position="2573"/>
        <end position="2590"/>
    </location>
</feature>
<keyword evidence="12" id="KW-0732">Signal</keyword>
<dbReference type="PANTHER" id="PTHR31503">
    <property type="entry name" value="VACUOLAR CALCIUM ION TRANSPORTER"/>
    <property type="match status" value="1"/>
</dbReference>
<dbReference type="InterPro" id="IPR004798">
    <property type="entry name" value="CAX-like"/>
</dbReference>
<reference evidence="15 16" key="1">
    <citation type="submission" date="2016-02" db="EMBL/GenBank/DDBJ databases">
        <title>Genome analysis of coral dinoflagellate symbionts highlights evolutionary adaptations to a symbiotic lifestyle.</title>
        <authorList>
            <person name="Aranda M."/>
            <person name="Li Y."/>
            <person name="Liew Y.J."/>
            <person name="Baumgarten S."/>
            <person name="Simakov O."/>
            <person name="Wilson M."/>
            <person name="Piel J."/>
            <person name="Ashoor H."/>
            <person name="Bougouffa S."/>
            <person name="Bajic V.B."/>
            <person name="Ryu T."/>
            <person name="Ravasi T."/>
            <person name="Bayer T."/>
            <person name="Micklem G."/>
            <person name="Kim H."/>
            <person name="Bhak J."/>
            <person name="Lajeunesse T.C."/>
            <person name="Voolstra C.R."/>
        </authorList>
    </citation>
    <scope>NUCLEOTIDE SEQUENCE [LARGE SCALE GENOMIC DNA]</scope>
    <source>
        <strain evidence="15 16">CCMP2467</strain>
    </source>
</reference>
<dbReference type="Proteomes" id="UP000186817">
    <property type="component" value="Unassembled WGS sequence"/>
</dbReference>
<dbReference type="GO" id="GO:0012505">
    <property type="term" value="C:endomembrane system"/>
    <property type="evidence" value="ECO:0007669"/>
    <property type="project" value="UniProtKB-SubCell"/>
</dbReference>
<dbReference type="OrthoDB" id="422188at2759"/>
<dbReference type="Gene3D" id="1.25.40.20">
    <property type="entry name" value="Ankyrin repeat-containing domain"/>
    <property type="match status" value="4"/>
</dbReference>
<dbReference type="Gene3D" id="1.20.1420.30">
    <property type="entry name" value="NCX, central ion-binding region"/>
    <property type="match status" value="1"/>
</dbReference>
<feature type="domain" description="CAP N-terminal" evidence="14">
    <location>
        <begin position="1476"/>
        <end position="1628"/>
    </location>
</feature>
<dbReference type="Gene3D" id="1.25.40.330">
    <property type="entry name" value="Adenylate cyclase-associated CAP, N-terminal domain"/>
    <property type="match status" value="1"/>
</dbReference>
<dbReference type="GO" id="GO:0006874">
    <property type="term" value="P:intracellular calcium ion homeostasis"/>
    <property type="evidence" value="ECO:0007669"/>
    <property type="project" value="TreeGrafter"/>
</dbReference>
<evidence type="ECO:0000256" key="9">
    <source>
        <dbReference type="PROSITE-ProRule" id="PRU00023"/>
    </source>
</evidence>
<evidence type="ECO:0000256" key="7">
    <source>
        <dbReference type="ARBA" id="ARBA00023065"/>
    </source>
</evidence>
<evidence type="ECO:0000256" key="12">
    <source>
        <dbReference type="SAM" id="SignalP"/>
    </source>
</evidence>
<dbReference type="InterPro" id="IPR036222">
    <property type="entry name" value="CAP_N_sf"/>
</dbReference>
<evidence type="ECO:0000256" key="8">
    <source>
        <dbReference type="ARBA" id="ARBA00023136"/>
    </source>
</evidence>
<evidence type="ECO:0000259" key="13">
    <source>
        <dbReference type="Pfam" id="PF01699"/>
    </source>
</evidence>
<feature type="transmembrane region" description="Helical" evidence="11">
    <location>
        <begin position="2667"/>
        <end position="2687"/>
    </location>
</feature>
<dbReference type="Pfam" id="PF01699">
    <property type="entry name" value="Na_Ca_ex"/>
    <property type="match status" value="2"/>
</dbReference>
<proteinExistence type="predicted"/>
<evidence type="ECO:0000256" key="6">
    <source>
        <dbReference type="ARBA" id="ARBA00022989"/>
    </source>
</evidence>
<dbReference type="Pfam" id="PF21938">
    <property type="entry name" value="CAP_N"/>
    <property type="match status" value="1"/>
</dbReference>
<evidence type="ECO:0000256" key="5">
    <source>
        <dbReference type="ARBA" id="ARBA00022837"/>
    </source>
</evidence>
<keyword evidence="7" id="KW-0406">Ion transport</keyword>
<evidence type="ECO:0000256" key="3">
    <source>
        <dbReference type="ARBA" id="ARBA00022568"/>
    </source>
</evidence>
<keyword evidence="16" id="KW-1185">Reference proteome</keyword>
<evidence type="ECO:0000256" key="11">
    <source>
        <dbReference type="SAM" id="Phobius"/>
    </source>
</evidence>
<dbReference type="GO" id="GO:0005774">
    <property type="term" value="C:vacuolar membrane"/>
    <property type="evidence" value="ECO:0007669"/>
    <property type="project" value="UniProtKB-ARBA"/>
</dbReference>
<dbReference type="InterPro" id="IPR004837">
    <property type="entry name" value="NaCa_Exmemb"/>
</dbReference>
<feature type="repeat" description="ANK" evidence="9">
    <location>
        <begin position="899"/>
        <end position="931"/>
    </location>
</feature>
<feature type="transmembrane region" description="Helical" evidence="11">
    <location>
        <begin position="2466"/>
        <end position="2483"/>
    </location>
</feature>
<dbReference type="PROSITE" id="PS50297">
    <property type="entry name" value="ANK_REP_REGION"/>
    <property type="match status" value="2"/>
</dbReference>
<evidence type="ECO:0000313" key="15">
    <source>
        <dbReference type="EMBL" id="OLP90444.1"/>
    </source>
</evidence>
<dbReference type="InterPro" id="IPR036770">
    <property type="entry name" value="Ankyrin_rpt-contain_sf"/>
</dbReference>
<dbReference type="SUPFAM" id="SSF48403">
    <property type="entry name" value="Ankyrin repeat"/>
    <property type="match status" value="2"/>
</dbReference>
<dbReference type="EMBL" id="LSRX01000711">
    <property type="protein sequence ID" value="OLP90444.1"/>
    <property type="molecule type" value="Genomic_DNA"/>
</dbReference>
<dbReference type="InterPro" id="IPR013992">
    <property type="entry name" value="Adenylate_cyclase-assoc_CAP_N"/>
</dbReference>
<dbReference type="GO" id="GO:0007010">
    <property type="term" value="P:cytoskeleton organization"/>
    <property type="evidence" value="ECO:0007669"/>
    <property type="project" value="InterPro"/>
</dbReference>
<gene>
    <name evidence="15" type="ORF">AK812_SmicGene27982</name>
</gene>
<feature type="transmembrane region" description="Helical" evidence="11">
    <location>
        <begin position="2541"/>
        <end position="2561"/>
    </location>
</feature>
<comment type="caution">
    <text evidence="15">The sequence shown here is derived from an EMBL/GenBank/DDBJ whole genome shotgun (WGS) entry which is preliminary data.</text>
</comment>
<feature type="domain" description="Sodium/calcium exchanger membrane region" evidence="13">
    <location>
        <begin position="2363"/>
        <end position="2515"/>
    </location>
</feature>
<keyword evidence="6 11" id="KW-1133">Transmembrane helix</keyword>
<feature type="transmembrane region" description="Helical" evidence="11">
    <location>
        <begin position="2495"/>
        <end position="2513"/>
    </location>
</feature>
<evidence type="ECO:0000256" key="10">
    <source>
        <dbReference type="SAM" id="MobiDB-lite"/>
    </source>
</evidence>
<dbReference type="InterPro" id="IPR053950">
    <property type="entry name" value="CAP_N"/>
</dbReference>
<dbReference type="PROSITE" id="PS01088">
    <property type="entry name" value="CAP_1"/>
    <property type="match status" value="1"/>
</dbReference>
<evidence type="ECO:0000256" key="1">
    <source>
        <dbReference type="ARBA" id="ARBA00004127"/>
    </source>
</evidence>
<dbReference type="InterPro" id="IPR004713">
    <property type="entry name" value="CaH_exchang"/>
</dbReference>